<dbReference type="Gene3D" id="2.40.128.20">
    <property type="match status" value="1"/>
</dbReference>
<dbReference type="InterPro" id="IPR053892">
    <property type="entry name" value="MoaF-like"/>
</dbReference>
<proteinExistence type="predicted"/>
<dbReference type="Pfam" id="PF22036">
    <property type="entry name" value="MoaF_like"/>
    <property type="match status" value="1"/>
</dbReference>
<dbReference type="AlphaFoldDB" id="A0A345DCB5"/>
<keyword evidence="3" id="KW-1185">Reference proteome</keyword>
<organism evidence="2 3">
    <name type="scientific">Ephemeroptericola cinctiostellae</name>
    <dbReference type="NCBI Taxonomy" id="2268024"/>
    <lineage>
        <taxon>Bacteria</taxon>
        <taxon>Pseudomonadati</taxon>
        <taxon>Pseudomonadota</taxon>
        <taxon>Betaproteobacteria</taxon>
        <taxon>Burkholderiales</taxon>
        <taxon>Burkholderiaceae</taxon>
        <taxon>Ephemeroptericola</taxon>
    </lineage>
</organism>
<name>A0A345DCB5_9BURK</name>
<dbReference type="RefSeq" id="WP_114563129.1">
    <property type="nucleotide sequence ID" value="NZ_CP031124.1"/>
</dbReference>
<dbReference type="EMBL" id="CP031124">
    <property type="protein sequence ID" value="AXF86003.1"/>
    <property type="molecule type" value="Genomic_DNA"/>
</dbReference>
<dbReference type="InterPro" id="IPR012674">
    <property type="entry name" value="Calycin"/>
</dbReference>
<dbReference type="OrthoDB" id="8780074at2"/>
<protein>
    <recommendedName>
        <fullName evidence="1">MoaF-like domain-containing protein</fullName>
    </recommendedName>
</protein>
<feature type="domain" description="MoaF-like" evidence="1">
    <location>
        <begin position="5"/>
        <end position="87"/>
    </location>
</feature>
<reference evidence="3" key="1">
    <citation type="submission" date="2018-07" db="EMBL/GenBank/DDBJ databases">
        <authorList>
            <person name="Kim H."/>
        </authorList>
    </citation>
    <scope>NUCLEOTIDE SEQUENCE [LARGE SCALE GENOMIC DNA]</scope>
    <source>
        <strain evidence="3">F02</strain>
    </source>
</reference>
<dbReference type="SUPFAM" id="SSF50814">
    <property type="entry name" value="Lipocalins"/>
    <property type="match status" value="1"/>
</dbReference>
<dbReference type="Proteomes" id="UP000252182">
    <property type="component" value="Chromosome"/>
</dbReference>
<dbReference type="KEGG" id="hyf:DTO96_101743"/>
<sequence>MLSSKTFRFDYPNSLSYRLHIQNGTQLNWECLAGDDKGRTGTETYQMSQVGEQQYFLSWLEQDDIAVAELLDLNACKVYAQILIPTSLMGAEHAEQLHFVGDVTVL</sequence>
<gene>
    <name evidence="2" type="ORF">DTO96_101743</name>
</gene>
<evidence type="ECO:0000259" key="1">
    <source>
        <dbReference type="Pfam" id="PF22036"/>
    </source>
</evidence>
<evidence type="ECO:0000313" key="3">
    <source>
        <dbReference type="Proteomes" id="UP000252182"/>
    </source>
</evidence>
<accession>A0A345DCB5</accession>
<evidence type="ECO:0000313" key="2">
    <source>
        <dbReference type="EMBL" id="AXF86003.1"/>
    </source>
</evidence>